<proteinExistence type="predicted"/>
<name>A0A087GD76_ARAAL</name>
<keyword evidence="2" id="KW-1185">Reference proteome</keyword>
<dbReference type="AlphaFoldDB" id="A0A087GD76"/>
<protein>
    <submittedName>
        <fullName evidence="1">Uncharacterized protein</fullName>
    </submittedName>
</protein>
<dbReference type="Proteomes" id="UP000029120">
    <property type="component" value="Chromosome 8"/>
</dbReference>
<sequence>MNSCFHLHCSTPIQSNPIQSAPRQSKFETAPISFLQEEESSKQEDIQVSC</sequence>
<evidence type="ECO:0000313" key="2">
    <source>
        <dbReference type="Proteomes" id="UP000029120"/>
    </source>
</evidence>
<dbReference type="Gramene" id="KFK27828">
    <property type="protein sequence ID" value="KFK27828"/>
    <property type="gene ID" value="AALP_AA8G435200"/>
</dbReference>
<accession>A0A087GD76</accession>
<dbReference type="EMBL" id="CM002876">
    <property type="protein sequence ID" value="KFK27828.1"/>
    <property type="molecule type" value="Genomic_DNA"/>
</dbReference>
<organism evidence="1 2">
    <name type="scientific">Arabis alpina</name>
    <name type="common">Alpine rock-cress</name>
    <dbReference type="NCBI Taxonomy" id="50452"/>
    <lineage>
        <taxon>Eukaryota</taxon>
        <taxon>Viridiplantae</taxon>
        <taxon>Streptophyta</taxon>
        <taxon>Embryophyta</taxon>
        <taxon>Tracheophyta</taxon>
        <taxon>Spermatophyta</taxon>
        <taxon>Magnoliopsida</taxon>
        <taxon>eudicotyledons</taxon>
        <taxon>Gunneridae</taxon>
        <taxon>Pentapetalae</taxon>
        <taxon>rosids</taxon>
        <taxon>malvids</taxon>
        <taxon>Brassicales</taxon>
        <taxon>Brassicaceae</taxon>
        <taxon>Arabideae</taxon>
        <taxon>Arabis</taxon>
    </lineage>
</organism>
<reference evidence="2" key="1">
    <citation type="journal article" date="2015" name="Nat. Plants">
        <title>Genome expansion of Arabis alpina linked with retrotransposition and reduced symmetric DNA methylation.</title>
        <authorList>
            <person name="Willing E.M."/>
            <person name="Rawat V."/>
            <person name="Mandakova T."/>
            <person name="Maumus F."/>
            <person name="James G.V."/>
            <person name="Nordstroem K.J."/>
            <person name="Becker C."/>
            <person name="Warthmann N."/>
            <person name="Chica C."/>
            <person name="Szarzynska B."/>
            <person name="Zytnicki M."/>
            <person name="Albani M.C."/>
            <person name="Kiefer C."/>
            <person name="Bergonzi S."/>
            <person name="Castaings L."/>
            <person name="Mateos J.L."/>
            <person name="Berns M.C."/>
            <person name="Bujdoso N."/>
            <person name="Piofczyk T."/>
            <person name="de Lorenzo L."/>
            <person name="Barrero-Sicilia C."/>
            <person name="Mateos I."/>
            <person name="Piednoel M."/>
            <person name="Hagmann J."/>
            <person name="Chen-Min-Tao R."/>
            <person name="Iglesias-Fernandez R."/>
            <person name="Schuster S.C."/>
            <person name="Alonso-Blanco C."/>
            <person name="Roudier F."/>
            <person name="Carbonero P."/>
            <person name="Paz-Ares J."/>
            <person name="Davis S.J."/>
            <person name="Pecinka A."/>
            <person name="Quesneville H."/>
            <person name="Colot V."/>
            <person name="Lysak M.A."/>
            <person name="Weigel D."/>
            <person name="Coupland G."/>
            <person name="Schneeberger K."/>
        </authorList>
    </citation>
    <scope>NUCLEOTIDE SEQUENCE [LARGE SCALE GENOMIC DNA]</scope>
    <source>
        <strain evidence="2">cv. Pajares</strain>
    </source>
</reference>
<gene>
    <name evidence="1" type="ordered locus">AALP_Aa8g435200</name>
</gene>
<evidence type="ECO:0000313" key="1">
    <source>
        <dbReference type="EMBL" id="KFK27828.1"/>
    </source>
</evidence>